<evidence type="ECO:0000259" key="9">
    <source>
        <dbReference type="PROSITE" id="PS50109"/>
    </source>
</evidence>
<reference evidence="10 11" key="1">
    <citation type="journal article" date="2008" name="Nature">
        <title>The Phaeodactylum genome reveals the evolutionary history of diatom genomes.</title>
        <authorList>
            <person name="Bowler C."/>
            <person name="Allen A.E."/>
            <person name="Badger J.H."/>
            <person name="Grimwood J."/>
            <person name="Jabbari K."/>
            <person name="Kuo A."/>
            <person name="Maheswari U."/>
            <person name="Martens C."/>
            <person name="Maumus F."/>
            <person name="Otillar R.P."/>
            <person name="Rayko E."/>
            <person name="Salamov A."/>
            <person name="Vandepoele K."/>
            <person name="Beszteri B."/>
            <person name="Gruber A."/>
            <person name="Heijde M."/>
            <person name="Katinka M."/>
            <person name="Mock T."/>
            <person name="Valentin K."/>
            <person name="Verret F."/>
            <person name="Berges J.A."/>
            <person name="Brownlee C."/>
            <person name="Cadoret J.P."/>
            <person name="Chiovitti A."/>
            <person name="Choi C.J."/>
            <person name="Coesel S."/>
            <person name="De Martino A."/>
            <person name="Detter J.C."/>
            <person name="Durkin C."/>
            <person name="Falciatore A."/>
            <person name="Fournet J."/>
            <person name="Haruta M."/>
            <person name="Huysman M.J."/>
            <person name="Jenkins B.D."/>
            <person name="Jiroutova K."/>
            <person name="Jorgensen R.E."/>
            <person name="Joubert Y."/>
            <person name="Kaplan A."/>
            <person name="Kroger N."/>
            <person name="Kroth P.G."/>
            <person name="La Roche J."/>
            <person name="Lindquist E."/>
            <person name="Lommer M."/>
            <person name="Martin-Jezequel V."/>
            <person name="Lopez P.J."/>
            <person name="Lucas S."/>
            <person name="Mangogna M."/>
            <person name="McGinnis K."/>
            <person name="Medlin L.K."/>
            <person name="Montsant A."/>
            <person name="Oudot-Le Secq M.P."/>
            <person name="Napoli C."/>
            <person name="Obornik M."/>
            <person name="Parker M.S."/>
            <person name="Petit J.L."/>
            <person name="Porcel B.M."/>
            <person name="Poulsen N."/>
            <person name="Robison M."/>
            <person name="Rychlewski L."/>
            <person name="Rynearson T.A."/>
            <person name="Schmutz J."/>
            <person name="Shapiro H."/>
            <person name="Siaut M."/>
            <person name="Stanley M."/>
            <person name="Sussman M.R."/>
            <person name="Taylor A.R."/>
            <person name="Vardi A."/>
            <person name="von Dassow P."/>
            <person name="Vyverman W."/>
            <person name="Willis A."/>
            <person name="Wyrwicz L.S."/>
            <person name="Rokhsar D.S."/>
            <person name="Weissenbach J."/>
            <person name="Armbrust E.V."/>
            <person name="Green B.R."/>
            <person name="Van de Peer Y."/>
            <person name="Grigoriev I.V."/>
        </authorList>
    </citation>
    <scope>NUCLEOTIDE SEQUENCE [LARGE SCALE GENOMIC DNA]</scope>
    <source>
        <strain evidence="10 11">CCAP 1055/1</strain>
    </source>
</reference>
<evidence type="ECO:0000256" key="7">
    <source>
        <dbReference type="ARBA" id="ARBA00048201"/>
    </source>
</evidence>
<accession>B7G0X2</accession>
<dbReference type="PaxDb" id="2850-Phatr50961"/>
<sequence length="357" mass="39842">MEFGNVKPWKALSVSTELVLIQVAGFLRRELPIRLAHRIRDLEGIPLLKDMASIQLVRDLYVKSFLELLSFDKLIQSAEQEEGFAALIENIYDRHSKVLVQMAQGAYEFRSAVRQEKGADGFELQEETHRFLDRFYLDRIGIRVLIGQYLALRQPPVENYVGIICSHTSPYEIVKRAIDDAAFMCTRKYGDAPEVIMSGRLDLTFPYVPTHLHYIMLELIKNSMRATVEWHGIDSPEFPPIKVIIADGADNEDVVIKVSDEGGGIPRSNMGKIWSYLFTTADPAIQAGMVGTAGAKGQGQDHGIDSPLAGLGYGLPISRSYCRYFGGDLSIMSMEGFGTDAFVYLTRLGNTSEPVPI</sequence>
<dbReference type="InterPro" id="IPR018955">
    <property type="entry name" value="BCDHK/PDK_N"/>
</dbReference>
<dbReference type="HOGENOM" id="CLU_023861_5_0_1"/>
<dbReference type="Gene3D" id="1.20.140.20">
    <property type="entry name" value="Alpha-ketoacid/pyruvate dehydrogenase kinase, N-terminal domain"/>
    <property type="match status" value="1"/>
</dbReference>
<dbReference type="GO" id="GO:0004740">
    <property type="term" value="F:pyruvate dehydrogenase (acetyl-transferring) kinase activity"/>
    <property type="evidence" value="ECO:0007669"/>
    <property type="project" value="UniProtKB-EC"/>
</dbReference>
<keyword evidence="11" id="KW-1185">Reference proteome</keyword>
<evidence type="ECO:0000256" key="5">
    <source>
        <dbReference type="ARBA" id="ARBA00022840"/>
    </source>
</evidence>
<dbReference type="PROSITE" id="PS50109">
    <property type="entry name" value="HIS_KIN"/>
    <property type="match status" value="1"/>
</dbReference>
<dbReference type="Proteomes" id="UP000000759">
    <property type="component" value="Chromosome 10"/>
</dbReference>
<evidence type="ECO:0000256" key="4">
    <source>
        <dbReference type="ARBA" id="ARBA00022777"/>
    </source>
</evidence>
<protein>
    <recommendedName>
        <fullName evidence="8">Protein-serine/threonine kinase</fullName>
        <ecNumber evidence="8">2.7.11.-</ecNumber>
    </recommendedName>
</protein>
<keyword evidence="4 8" id="KW-0418">Kinase</keyword>
<dbReference type="EMBL" id="CM000613">
    <property type="protein sequence ID" value="EEC47400.1"/>
    <property type="molecule type" value="Genomic_DNA"/>
</dbReference>
<dbReference type="PANTHER" id="PTHR11947:SF3">
    <property type="entry name" value="[PYRUVATE DEHYDROGENASE (ACETYL-TRANSFERRING)] KINASE, MITOCHONDRIAL"/>
    <property type="match status" value="1"/>
</dbReference>
<evidence type="ECO:0000313" key="11">
    <source>
        <dbReference type="Proteomes" id="UP000000759"/>
    </source>
</evidence>
<dbReference type="AlphaFoldDB" id="B7G0X2"/>
<dbReference type="STRING" id="556484.B7G0X2"/>
<dbReference type="PRINTS" id="PR00344">
    <property type="entry name" value="BCTRLSENSOR"/>
</dbReference>
<reference evidence="11" key="2">
    <citation type="submission" date="2008-08" db="EMBL/GenBank/DDBJ databases">
        <authorList>
            <consortium name="Diatom Consortium"/>
            <person name="Grigoriev I."/>
            <person name="Grimwood J."/>
            <person name="Kuo A."/>
            <person name="Otillar R.P."/>
            <person name="Salamov A."/>
            <person name="Detter J.C."/>
            <person name="Lindquist E."/>
            <person name="Shapiro H."/>
            <person name="Lucas S."/>
            <person name="Glavina del Rio T."/>
            <person name="Pitluck S."/>
            <person name="Rokhsar D."/>
            <person name="Bowler C."/>
        </authorList>
    </citation>
    <scope>GENOME REANNOTATION</scope>
    <source>
        <strain evidence="11">CCAP 1055/1</strain>
    </source>
</reference>
<dbReference type="SUPFAM" id="SSF55874">
    <property type="entry name" value="ATPase domain of HSP90 chaperone/DNA topoisomerase II/histidine kinase"/>
    <property type="match status" value="1"/>
</dbReference>
<comment type="similarity">
    <text evidence="1 8">Belongs to the PDK/BCKDK protein kinase family.</text>
</comment>
<gene>
    <name evidence="10" type="ORF">PHATRDRAFT_50961</name>
</gene>
<evidence type="ECO:0000256" key="6">
    <source>
        <dbReference type="ARBA" id="ARBA00023128"/>
    </source>
</evidence>
<dbReference type="SUPFAM" id="SSF69012">
    <property type="entry name" value="alpha-ketoacid dehydrogenase kinase, N-terminal domain"/>
    <property type="match status" value="1"/>
</dbReference>
<feature type="domain" description="Histidine kinase" evidence="9">
    <location>
        <begin position="209"/>
        <end position="349"/>
    </location>
</feature>
<keyword evidence="5 8" id="KW-0067">ATP-binding</keyword>
<dbReference type="InterPro" id="IPR004358">
    <property type="entry name" value="Sig_transdc_His_kin-like_C"/>
</dbReference>
<dbReference type="GO" id="GO:0005524">
    <property type="term" value="F:ATP binding"/>
    <property type="evidence" value="ECO:0007669"/>
    <property type="project" value="UniProtKB-UniRule"/>
</dbReference>
<dbReference type="RefSeq" id="XP_002180748.1">
    <property type="nucleotide sequence ID" value="XM_002180712.1"/>
</dbReference>
<dbReference type="EC" id="2.7.11.-" evidence="8"/>
<dbReference type="InterPro" id="IPR039028">
    <property type="entry name" value="BCKD/PDK"/>
</dbReference>
<comment type="catalytic activity">
    <reaction evidence="7">
        <text>L-seryl-[pyruvate dehydrogenase E1 alpha subunit] + ATP = O-phospho-L-seryl-[pyruvate dehydrogenase E1 alpha subunit] + ADP + H(+)</text>
        <dbReference type="Rhea" id="RHEA:23052"/>
        <dbReference type="Rhea" id="RHEA-COMP:13689"/>
        <dbReference type="Rhea" id="RHEA-COMP:13690"/>
        <dbReference type="ChEBI" id="CHEBI:15378"/>
        <dbReference type="ChEBI" id="CHEBI:29999"/>
        <dbReference type="ChEBI" id="CHEBI:30616"/>
        <dbReference type="ChEBI" id="CHEBI:83421"/>
        <dbReference type="ChEBI" id="CHEBI:456216"/>
        <dbReference type="EC" id="2.7.11.2"/>
    </reaction>
</comment>
<dbReference type="InterPro" id="IPR005467">
    <property type="entry name" value="His_kinase_dom"/>
</dbReference>
<dbReference type="InterPro" id="IPR003594">
    <property type="entry name" value="HATPase_dom"/>
</dbReference>
<dbReference type="KEGG" id="pti:PHATRDRAFT_50961"/>
<dbReference type="InParanoid" id="B7G0X2"/>
<evidence type="ECO:0000256" key="2">
    <source>
        <dbReference type="ARBA" id="ARBA00022679"/>
    </source>
</evidence>
<dbReference type="InterPro" id="IPR036890">
    <property type="entry name" value="HATPase_C_sf"/>
</dbReference>
<keyword evidence="6 8" id="KW-0496">Mitochondrion</keyword>
<evidence type="ECO:0000256" key="8">
    <source>
        <dbReference type="RuleBase" id="RU366032"/>
    </source>
</evidence>
<name>B7G0X2_PHATC</name>
<dbReference type="GeneID" id="7201619"/>
<proteinExistence type="inferred from homology"/>
<organism evidence="10 11">
    <name type="scientific">Phaeodactylum tricornutum (strain CCAP 1055/1)</name>
    <dbReference type="NCBI Taxonomy" id="556484"/>
    <lineage>
        <taxon>Eukaryota</taxon>
        <taxon>Sar</taxon>
        <taxon>Stramenopiles</taxon>
        <taxon>Ochrophyta</taxon>
        <taxon>Bacillariophyta</taxon>
        <taxon>Bacillariophyceae</taxon>
        <taxon>Bacillariophycidae</taxon>
        <taxon>Naviculales</taxon>
        <taxon>Phaeodactylaceae</taxon>
        <taxon>Phaeodactylum</taxon>
    </lineage>
</organism>
<dbReference type="SMART" id="SM00387">
    <property type="entry name" value="HATPase_c"/>
    <property type="match status" value="1"/>
</dbReference>
<dbReference type="eggNOG" id="KOG0787">
    <property type="taxonomic scope" value="Eukaryota"/>
</dbReference>
<evidence type="ECO:0000256" key="1">
    <source>
        <dbReference type="ARBA" id="ARBA00006155"/>
    </source>
</evidence>
<dbReference type="PANTHER" id="PTHR11947">
    <property type="entry name" value="PYRUVATE DEHYDROGENASE KINASE"/>
    <property type="match status" value="1"/>
</dbReference>
<dbReference type="GO" id="GO:0005759">
    <property type="term" value="C:mitochondrial matrix"/>
    <property type="evidence" value="ECO:0007669"/>
    <property type="project" value="UniProtKB-SubCell"/>
</dbReference>
<evidence type="ECO:0000313" key="10">
    <source>
        <dbReference type="EMBL" id="EEC47400.1"/>
    </source>
</evidence>
<dbReference type="OrthoDB" id="241648at2759"/>
<dbReference type="InterPro" id="IPR036784">
    <property type="entry name" value="AK/P_DHK_N_sf"/>
</dbReference>
<keyword evidence="2 8" id="KW-0808">Transferase</keyword>
<dbReference type="Pfam" id="PF02518">
    <property type="entry name" value="HATPase_c"/>
    <property type="match status" value="1"/>
</dbReference>
<evidence type="ECO:0000256" key="3">
    <source>
        <dbReference type="ARBA" id="ARBA00022741"/>
    </source>
</evidence>
<dbReference type="Pfam" id="PF10436">
    <property type="entry name" value="BCDHK_Adom3"/>
    <property type="match status" value="1"/>
</dbReference>
<dbReference type="CDD" id="cd16929">
    <property type="entry name" value="HATPase_PDK-like"/>
    <property type="match status" value="1"/>
</dbReference>
<dbReference type="GO" id="GO:0010906">
    <property type="term" value="P:regulation of glucose metabolic process"/>
    <property type="evidence" value="ECO:0007669"/>
    <property type="project" value="TreeGrafter"/>
</dbReference>
<dbReference type="Gene3D" id="3.30.565.10">
    <property type="entry name" value="Histidine kinase-like ATPase, C-terminal domain"/>
    <property type="match status" value="1"/>
</dbReference>
<keyword evidence="3 8" id="KW-0547">Nucleotide-binding</keyword>
<comment type="subcellular location">
    <subcellularLocation>
        <location evidence="8">Mitochondrion matrix</location>
    </subcellularLocation>
</comment>